<dbReference type="EMBL" id="JBBNAG010000013">
    <property type="protein sequence ID" value="KAK9083404.1"/>
    <property type="molecule type" value="Genomic_DNA"/>
</dbReference>
<proteinExistence type="predicted"/>
<protein>
    <submittedName>
        <fullName evidence="2">Uncharacterized protein</fullName>
    </submittedName>
</protein>
<gene>
    <name evidence="2" type="ORF">Scep_029875</name>
</gene>
<comment type="caution">
    <text evidence="2">The sequence shown here is derived from an EMBL/GenBank/DDBJ whole genome shotgun (WGS) entry which is preliminary data.</text>
</comment>
<keyword evidence="3" id="KW-1185">Reference proteome</keyword>
<name>A0AAP0DYH8_9MAGN</name>
<organism evidence="2 3">
    <name type="scientific">Stephania cephalantha</name>
    <dbReference type="NCBI Taxonomy" id="152367"/>
    <lineage>
        <taxon>Eukaryota</taxon>
        <taxon>Viridiplantae</taxon>
        <taxon>Streptophyta</taxon>
        <taxon>Embryophyta</taxon>
        <taxon>Tracheophyta</taxon>
        <taxon>Spermatophyta</taxon>
        <taxon>Magnoliopsida</taxon>
        <taxon>Ranunculales</taxon>
        <taxon>Menispermaceae</taxon>
        <taxon>Menispermoideae</taxon>
        <taxon>Cissampelideae</taxon>
        <taxon>Stephania</taxon>
    </lineage>
</organism>
<dbReference type="Proteomes" id="UP001419268">
    <property type="component" value="Unassembled WGS sequence"/>
</dbReference>
<dbReference type="AlphaFoldDB" id="A0AAP0DYH8"/>
<sequence>MDRPRMRVLQPAERRGSRATAGEDGCGGAAGESWLLAKRLRRDEAMGVVDRMNTRRWRCCVVGRSILDEGCVDEIRRRDGGYVDDDNSRRILSTLGE</sequence>
<evidence type="ECO:0000256" key="1">
    <source>
        <dbReference type="SAM" id="MobiDB-lite"/>
    </source>
</evidence>
<feature type="region of interest" description="Disordered" evidence="1">
    <location>
        <begin position="1"/>
        <end position="29"/>
    </location>
</feature>
<accession>A0AAP0DYH8</accession>
<evidence type="ECO:0000313" key="3">
    <source>
        <dbReference type="Proteomes" id="UP001419268"/>
    </source>
</evidence>
<reference evidence="2 3" key="1">
    <citation type="submission" date="2024-01" db="EMBL/GenBank/DDBJ databases">
        <title>Genome assemblies of Stephania.</title>
        <authorList>
            <person name="Yang L."/>
        </authorList>
    </citation>
    <scope>NUCLEOTIDE SEQUENCE [LARGE SCALE GENOMIC DNA]</scope>
    <source>
        <strain evidence="2">JXDWG</strain>
        <tissue evidence="2">Leaf</tissue>
    </source>
</reference>
<evidence type="ECO:0000313" key="2">
    <source>
        <dbReference type="EMBL" id="KAK9083404.1"/>
    </source>
</evidence>